<keyword evidence="5" id="KW-1133">Transmembrane helix</keyword>
<protein>
    <submittedName>
        <fullName evidence="7">Fas apoptotic inhibitory molecule 3</fullName>
    </submittedName>
</protein>
<organism evidence="7 8">
    <name type="scientific">Fukomys damarensis</name>
    <name type="common">Damaraland mole rat</name>
    <name type="synonym">Cryptomys damarensis</name>
    <dbReference type="NCBI Taxonomy" id="885580"/>
    <lineage>
        <taxon>Eukaryota</taxon>
        <taxon>Metazoa</taxon>
        <taxon>Chordata</taxon>
        <taxon>Craniata</taxon>
        <taxon>Vertebrata</taxon>
        <taxon>Euteleostomi</taxon>
        <taxon>Mammalia</taxon>
        <taxon>Eutheria</taxon>
        <taxon>Euarchontoglires</taxon>
        <taxon>Glires</taxon>
        <taxon>Rodentia</taxon>
        <taxon>Hystricomorpha</taxon>
        <taxon>Bathyergidae</taxon>
        <taxon>Fukomys</taxon>
    </lineage>
</organism>
<feature type="region of interest" description="Disordered" evidence="4">
    <location>
        <begin position="186"/>
        <end position="219"/>
    </location>
</feature>
<dbReference type="InterPro" id="IPR013106">
    <property type="entry name" value="Ig_V-set"/>
</dbReference>
<evidence type="ECO:0000256" key="3">
    <source>
        <dbReference type="ARBA" id="ARBA00023136"/>
    </source>
</evidence>
<dbReference type="InterPro" id="IPR036179">
    <property type="entry name" value="Ig-like_dom_sf"/>
</dbReference>
<dbReference type="PANTHER" id="PTHR11860">
    <property type="entry name" value="POLYMERIC-IMMUNOGLOBULIN RECEPTOR"/>
    <property type="match status" value="1"/>
</dbReference>
<gene>
    <name evidence="7" type="ORF">H920_18959</name>
</gene>
<keyword evidence="2 5" id="KW-0812">Transmembrane</keyword>
<proteinExistence type="predicted"/>
<dbReference type="GO" id="GO:0004888">
    <property type="term" value="F:transmembrane signaling receptor activity"/>
    <property type="evidence" value="ECO:0007669"/>
    <property type="project" value="TreeGrafter"/>
</dbReference>
<evidence type="ECO:0000259" key="6">
    <source>
        <dbReference type="Pfam" id="PF07686"/>
    </source>
</evidence>
<dbReference type="AlphaFoldDB" id="A0A091CPT5"/>
<dbReference type="InterPro" id="IPR013783">
    <property type="entry name" value="Ig-like_fold"/>
</dbReference>
<dbReference type="SUPFAM" id="SSF48726">
    <property type="entry name" value="Immunoglobulin"/>
    <property type="match status" value="1"/>
</dbReference>
<dbReference type="Pfam" id="PF07686">
    <property type="entry name" value="V-set"/>
    <property type="match status" value="1"/>
</dbReference>
<feature type="domain" description="Immunoglobulin V-set" evidence="6">
    <location>
        <begin position="64"/>
        <end position="164"/>
    </location>
</feature>
<feature type="transmembrane region" description="Helical" evidence="5">
    <location>
        <begin position="252"/>
        <end position="274"/>
    </location>
</feature>
<accession>A0A091CPT5</accession>
<dbReference type="Proteomes" id="UP000028990">
    <property type="component" value="Unassembled WGS sequence"/>
</dbReference>
<dbReference type="GO" id="GO:0005886">
    <property type="term" value="C:plasma membrane"/>
    <property type="evidence" value="ECO:0007669"/>
    <property type="project" value="UniProtKB-SubCell"/>
</dbReference>
<reference evidence="7 8" key="1">
    <citation type="submission" date="2013-11" db="EMBL/GenBank/DDBJ databases">
        <title>The Damaraland mole rat (Fukomys damarensis) genome and evolution of African mole rats.</title>
        <authorList>
            <person name="Gladyshev V.N."/>
            <person name="Fang X."/>
        </authorList>
    </citation>
    <scope>NUCLEOTIDE SEQUENCE [LARGE SCALE GENOMIC DNA]</scope>
    <source>
        <tissue evidence="7">Liver</tissue>
    </source>
</reference>
<evidence type="ECO:0000256" key="1">
    <source>
        <dbReference type="ARBA" id="ARBA00004162"/>
    </source>
</evidence>
<evidence type="ECO:0000256" key="4">
    <source>
        <dbReference type="SAM" id="MobiDB-lite"/>
    </source>
</evidence>
<dbReference type="PANTHER" id="PTHR11860:SF59">
    <property type="entry name" value="FAS APOPTOTIC INHIBITORY MOLECULE 3"/>
    <property type="match status" value="1"/>
</dbReference>
<evidence type="ECO:0000256" key="5">
    <source>
        <dbReference type="SAM" id="Phobius"/>
    </source>
</evidence>
<evidence type="ECO:0000256" key="2">
    <source>
        <dbReference type="ARBA" id="ARBA00022692"/>
    </source>
</evidence>
<name>A0A091CPT5_FUKDA</name>
<comment type="subcellular location">
    <subcellularLocation>
        <location evidence="1">Cell membrane</location>
        <topology evidence="1">Single-pass membrane protein</topology>
    </subcellularLocation>
</comment>
<dbReference type="Gene3D" id="2.60.40.10">
    <property type="entry name" value="Immunoglobulins"/>
    <property type="match status" value="1"/>
</dbReference>
<dbReference type="InterPro" id="IPR050671">
    <property type="entry name" value="CD300_family_receptors"/>
</dbReference>
<dbReference type="EMBL" id="KN124946">
    <property type="protein sequence ID" value="KFO19648.1"/>
    <property type="molecule type" value="Genomic_DNA"/>
</dbReference>
<keyword evidence="8" id="KW-1185">Reference proteome</keyword>
<sequence>MEAIQQTGQGDDPWSLAVGGAGENKIIKQNPQQPPHRSDKASPLFFLHPGSVPSPWALKILPEVELQGVLGGSVVIECPLQGDTQVRMYLCRQMANPKTCTTVVSSYFVKEGYKHRVTLMPCSDRNLFLVELMGLTESDSGVYACGLGRSTDQGKTLKVTLSVHNDAAAQRTEAPLALRSTALVPTAHRSQTPRASSAAASMPPTPLPSREASKTSVQEGVLGPQEASYKHHTWLHGQRASSSGSAAGREDLGFHILIPSALGLLLLALLGLVLRRAVQRRRGGCSGAQEEMPLPLGEEHPRNISTLMGRLAY</sequence>
<keyword evidence="3 5" id="KW-0472">Membrane</keyword>
<evidence type="ECO:0000313" key="7">
    <source>
        <dbReference type="EMBL" id="KFO19648.1"/>
    </source>
</evidence>
<evidence type="ECO:0000313" key="8">
    <source>
        <dbReference type="Proteomes" id="UP000028990"/>
    </source>
</evidence>